<protein>
    <submittedName>
        <fullName evidence="2">Uncharacterized protein</fullName>
    </submittedName>
</protein>
<proteinExistence type="predicted"/>
<name>A0ABP7TL48_9PSEU</name>
<dbReference type="InterPro" id="IPR045935">
    <property type="entry name" value="DUF6355"/>
</dbReference>
<dbReference type="Proteomes" id="UP001501747">
    <property type="component" value="Unassembled WGS sequence"/>
</dbReference>
<keyword evidence="1" id="KW-0732">Signal</keyword>
<comment type="caution">
    <text evidence="2">The sequence shown here is derived from an EMBL/GenBank/DDBJ whole genome shotgun (WGS) entry which is preliminary data.</text>
</comment>
<evidence type="ECO:0000313" key="2">
    <source>
        <dbReference type="EMBL" id="GAA4027917.1"/>
    </source>
</evidence>
<organism evidence="2 3">
    <name type="scientific">Allokutzneria multivorans</name>
    <dbReference type="NCBI Taxonomy" id="1142134"/>
    <lineage>
        <taxon>Bacteria</taxon>
        <taxon>Bacillati</taxon>
        <taxon>Actinomycetota</taxon>
        <taxon>Actinomycetes</taxon>
        <taxon>Pseudonocardiales</taxon>
        <taxon>Pseudonocardiaceae</taxon>
        <taxon>Allokutzneria</taxon>
    </lineage>
</organism>
<gene>
    <name evidence="2" type="ORF">GCM10022247_61090</name>
</gene>
<feature type="chain" id="PRO_5046217790" evidence="1">
    <location>
        <begin position="18"/>
        <end position="86"/>
    </location>
</feature>
<evidence type="ECO:0000313" key="3">
    <source>
        <dbReference type="Proteomes" id="UP001501747"/>
    </source>
</evidence>
<sequence>MAAVALALTALTLPAAASPQTTKAEDCGYHYDVLNSWYTHCASSGNVKIEVDKVLGADEERCVPPGKSWLGMRKDVKGAKYTGQTC</sequence>
<keyword evidence="3" id="KW-1185">Reference proteome</keyword>
<accession>A0ABP7TL48</accession>
<dbReference type="Pfam" id="PF19882">
    <property type="entry name" value="DUF6355"/>
    <property type="match status" value="1"/>
</dbReference>
<dbReference type="EMBL" id="BAABAL010000019">
    <property type="protein sequence ID" value="GAA4027917.1"/>
    <property type="molecule type" value="Genomic_DNA"/>
</dbReference>
<feature type="signal peptide" evidence="1">
    <location>
        <begin position="1"/>
        <end position="17"/>
    </location>
</feature>
<reference evidence="3" key="1">
    <citation type="journal article" date="2019" name="Int. J. Syst. Evol. Microbiol.">
        <title>The Global Catalogue of Microorganisms (GCM) 10K type strain sequencing project: providing services to taxonomists for standard genome sequencing and annotation.</title>
        <authorList>
            <consortium name="The Broad Institute Genomics Platform"/>
            <consortium name="The Broad Institute Genome Sequencing Center for Infectious Disease"/>
            <person name="Wu L."/>
            <person name="Ma J."/>
        </authorList>
    </citation>
    <scope>NUCLEOTIDE SEQUENCE [LARGE SCALE GENOMIC DNA]</scope>
    <source>
        <strain evidence="3">JCM 17342</strain>
    </source>
</reference>
<evidence type="ECO:0000256" key="1">
    <source>
        <dbReference type="SAM" id="SignalP"/>
    </source>
</evidence>